<sequence length="208" mass="24020">MPKAFTHLCKNVNLSLYDNTLTVYTKSKMSFPPIRTELDLLMVLLFSQMDCVSAQIDKMFDMRKNELGVYRFVHRDDNDHNLYHQDNFNMEDNHYHAQFSKTIDEIKLEDILGILEKHTLITAEEHESFLKAYHEANTLPLDVPSSKKEVVKEESEVVKGITPSEKLPVKKKDDEVTFGGFKRGFFLNLSTTKTNEDPKKSVGMNLSN</sequence>
<accession>A0A378II07</accession>
<evidence type="ECO:0000313" key="4">
    <source>
        <dbReference type="Proteomes" id="UP000255316"/>
    </source>
</evidence>
<reference evidence="2 4" key="2">
    <citation type="submission" date="2018-06" db="EMBL/GenBank/DDBJ databases">
        <authorList>
            <consortium name="Pathogen Informatics"/>
            <person name="Doyle S."/>
        </authorList>
    </citation>
    <scope>NUCLEOTIDE SEQUENCE [LARGE SCALE GENOMIC DNA]</scope>
    <source>
        <strain evidence="2 4">NCTC12438</strain>
    </source>
</reference>
<evidence type="ECO:0000313" key="2">
    <source>
        <dbReference type="EMBL" id="STX34355.1"/>
    </source>
</evidence>
<protein>
    <submittedName>
        <fullName evidence="2">Uncharacterized protein</fullName>
    </submittedName>
</protein>
<dbReference type="OrthoDB" id="5650620at2"/>
<dbReference type="EMBL" id="UGNX01000001">
    <property type="protein sequence ID" value="STX34355.1"/>
    <property type="molecule type" value="Genomic_DNA"/>
</dbReference>
<organism evidence="2 4">
    <name type="scientific">Legionella cincinnatiensis</name>
    <dbReference type="NCBI Taxonomy" id="28085"/>
    <lineage>
        <taxon>Bacteria</taxon>
        <taxon>Pseudomonadati</taxon>
        <taxon>Pseudomonadota</taxon>
        <taxon>Gammaproteobacteria</taxon>
        <taxon>Legionellales</taxon>
        <taxon>Legionellaceae</taxon>
        <taxon>Legionella</taxon>
    </lineage>
</organism>
<proteinExistence type="predicted"/>
<name>A0A378II07_9GAMM</name>
<evidence type="ECO:0000313" key="1">
    <source>
        <dbReference type="EMBL" id="KTC83754.1"/>
    </source>
</evidence>
<dbReference type="Proteomes" id="UP000054854">
    <property type="component" value="Unassembled WGS sequence"/>
</dbReference>
<dbReference type="EMBL" id="LNXX01000039">
    <property type="protein sequence ID" value="KTC83754.1"/>
    <property type="molecule type" value="Genomic_DNA"/>
</dbReference>
<dbReference type="Proteomes" id="UP000255316">
    <property type="component" value="Unassembled WGS sequence"/>
</dbReference>
<reference evidence="1 3" key="1">
    <citation type="submission" date="2015-11" db="EMBL/GenBank/DDBJ databases">
        <title>Genomic analysis of 38 Legionella species identifies large and diverse effector repertoires.</title>
        <authorList>
            <person name="Burstein D."/>
            <person name="Amaro F."/>
            <person name="Zusman T."/>
            <person name="Lifshitz Z."/>
            <person name="Cohen O."/>
            <person name="Gilbert J.A."/>
            <person name="Pupko T."/>
            <person name="Shuman H.A."/>
            <person name="Segal G."/>
        </authorList>
    </citation>
    <scope>NUCLEOTIDE SEQUENCE [LARGE SCALE GENOMIC DNA]</scope>
    <source>
        <strain evidence="1 3">CDC#72-OH-14</strain>
    </source>
</reference>
<evidence type="ECO:0000313" key="3">
    <source>
        <dbReference type="Proteomes" id="UP000054854"/>
    </source>
</evidence>
<dbReference type="STRING" id="28085.Lcin_2064"/>
<dbReference type="AlphaFoldDB" id="A0A378II07"/>
<dbReference type="RefSeq" id="WP_058465226.1">
    <property type="nucleotide sequence ID" value="NZ_CAAAHQ010000059.1"/>
</dbReference>
<gene>
    <name evidence="1" type="ORF">Lcin_2064</name>
    <name evidence="2" type="ORF">NCTC12438_00953</name>
</gene>
<keyword evidence="3" id="KW-1185">Reference proteome</keyword>